<feature type="active site" evidence="2">
    <location>
        <position position="271"/>
    </location>
</feature>
<dbReference type="PANTHER" id="PTHR32268">
    <property type="entry name" value="HOMOSERINE O-ACETYLTRANSFERASE"/>
    <property type="match status" value="1"/>
</dbReference>
<feature type="active site" evidence="2">
    <location>
        <position position="304"/>
    </location>
</feature>
<sequence length="333" mass="38372">MKNIEKIDIFNFDLELGKHKPYIGLSYQIFGQPLGSSPVIVVNHALTGNSNIAGKDGWWDAITGEDKSIDTNYFTIIAFNIPGNGYDNDESNLIDSYRDYTVRDIARIFWEGLFFLKVENIHAVIGVSLGGAIAWEMAVLQPDKIDNLIPIASDWKATDWVIGNVLIQDQILKNSDDPIVDARLHATLLYRTPEYFNQRFQRDKLDALSALQIEYWLFDHGYKLKSRYRLAAYKLMNHLLKTNDITRNRKDFLSIVSEIQSNIHLVTIDRDCLFIADETRKTYRELINVKENVFYNQIQSIHGHDAFLIEFNQLSNILNPILNNYKLHNNVSA</sequence>
<evidence type="ECO:0000256" key="2">
    <source>
        <dbReference type="PIRSR" id="PIRSR000443-1"/>
    </source>
</evidence>
<keyword evidence="5" id="KW-1185">Reference proteome</keyword>
<dbReference type="PANTHER" id="PTHR32268:SF11">
    <property type="entry name" value="HOMOSERINE O-ACETYLTRANSFERASE"/>
    <property type="match status" value="1"/>
</dbReference>
<dbReference type="Gene3D" id="3.40.50.1820">
    <property type="entry name" value="alpha/beta hydrolase"/>
    <property type="match status" value="1"/>
</dbReference>
<dbReference type="STRING" id="468056.SAMN05443549_103227"/>
<protein>
    <submittedName>
        <fullName evidence="4">Homoserine O-acetyltransferase</fullName>
    </submittedName>
</protein>
<evidence type="ECO:0000259" key="3">
    <source>
        <dbReference type="Pfam" id="PF00561"/>
    </source>
</evidence>
<dbReference type="GO" id="GO:0009086">
    <property type="term" value="P:methionine biosynthetic process"/>
    <property type="evidence" value="ECO:0007669"/>
    <property type="project" value="TreeGrafter"/>
</dbReference>
<feature type="domain" description="AB hydrolase-1" evidence="3">
    <location>
        <begin position="38"/>
        <end position="158"/>
    </location>
</feature>
<evidence type="ECO:0000313" key="4">
    <source>
        <dbReference type="EMBL" id="SHG31465.1"/>
    </source>
</evidence>
<dbReference type="AlphaFoldDB" id="A0A1M5ITE1"/>
<dbReference type="RefSeq" id="WP_073369914.1">
    <property type="nucleotide sequence ID" value="NZ_FQWB01000003.1"/>
</dbReference>
<dbReference type="GO" id="GO:0004414">
    <property type="term" value="F:homoserine O-acetyltransferase activity"/>
    <property type="evidence" value="ECO:0007669"/>
    <property type="project" value="TreeGrafter"/>
</dbReference>
<dbReference type="Proteomes" id="UP000184516">
    <property type="component" value="Unassembled WGS sequence"/>
</dbReference>
<feature type="active site" description="Nucleophile" evidence="2">
    <location>
        <position position="128"/>
    </location>
</feature>
<dbReference type="InterPro" id="IPR000073">
    <property type="entry name" value="AB_hydrolase_1"/>
</dbReference>
<proteinExistence type="predicted"/>
<reference evidence="5" key="1">
    <citation type="submission" date="2016-11" db="EMBL/GenBank/DDBJ databases">
        <authorList>
            <person name="Varghese N."/>
            <person name="Submissions S."/>
        </authorList>
    </citation>
    <scope>NUCLEOTIDE SEQUENCE [LARGE SCALE GENOMIC DNA]</scope>
    <source>
        <strain evidence="5">DSM 19978</strain>
    </source>
</reference>
<dbReference type="PIRSF" id="PIRSF000443">
    <property type="entry name" value="Homoser_Ac_trans"/>
    <property type="match status" value="1"/>
</dbReference>
<dbReference type="InterPro" id="IPR029058">
    <property type="entry name" value="AB_hydrolase_fold"/>
</dbReference>
<dbReference type="GO" id="GO:0009092">
    <property type="term" value="P:homoserine metabolic process"/>
    <property type="evidence" value="ECO:0007669"/>
    <property type="project" value="TreeGrafter"/>
</dbReference>
<dbReference type="InterPro" id="IPR008220">
    <property type="entry name" value="HAT_MetX-like"/>
</dbReference>
<evidence type="ECO:0000256" key="1">
    <source>
        <dbReference type="ARBA" id="ARBA00022679"/>
    </source>
</evidence>
<dbReference type="SUPFAM" id="SSF53474">
    <property type="entry name" value="alpha/beta-Hydrolases"/>
    <property type="match status" value="1"/>
</dbReference>
<keyword evidence="1 4" id="KW-0808">Transferase</keyword>
<dbReference type="OrthoDB" id="9800754at2"/>
<accession>A0A1M5ITE1</accession>
<organism evidence="4 5">
    <name type="scientific">Flavobacterium fluvii</name>
    <dbReference type="NCBI Taxonomy" id="468056"/>
    <lineage>
        <taxon>Bacteria</taxon>
        <taxon>Pseudomonadati</taxon>
        <taxon>Bacteroidota</taxon>
        <taxon>Flavobacteriia</taxon>
        <taxon>Flavobacteriales</taxon>
        <taxon>Flavobacteriaceae</taxon>
        <taxon>Flavobacterium</taxon>
    </lineage>
</organism>
<name>A0A1M5ITE1_9FLAO</name>
<evidence type="ECO:0000313" key="5">
    <source>
        <dbReference type="Proteomes" id="UP000184516"/>
    </source>
</evidence>
<dbReference type="Pfam" id="PF00561">
    <property type="entry name" value="Abhydrolase_1"/>
    <property type="match status" value="1"/>
</dbReference>
<dbReference type="EMBL" id="FQWB01000003">
    <property type="protein sequence ID" value="SHG31465.1"/>
    <property type="molecule type" value="Genomic_DNA"/>
</dbReference>
<gene>
    <name evidence="4" type="ORF">SAMN05443549_103227</name>
</gene>